<gene>
    <name evidence="1" type="ORF">ZAZAV_615</name>
</gene>
<organism evidence="1">
    <name type="scientific">Cedratvirus Zaza IHUMI</name>
    <dbReference type="NCBI Taxonomy" id="2126979"/>
    <lineage>
        <taxon>Viruses</taxon>
        <taxon>Pithoviruses</taxon>
    </lineage>
</organism>
<accession>A0A2R8FG76</accession>
<keyword evidence="1" id="KW-0472">Membrane</keyword>
<name>A0A2R8FG76_9VIRU</name>
<evidence type="ECO:0000313" key="1">
    <source>
        <dbReference type="EMBL" id="SPN79926.1"/>
    </source>
</evidence>
<reference evidence="1" key="1">
    <citation type="submission" date="2018-03" db="EMBL/GenBank/DDBJ databases">
        <authorList>
            <consortium name="Urmite Genomes"/>
        </authorList>
    </citation>
    <scope>NUCLEOTIDE SEQUENCE [LARGE SCALE GENOMIC DNA]</scope>
    <source>
        <strain evidence="1">IHUMI-S29</strain>
    </source>
</reference>
<keyword evidence="1" id="KW-0812">Transmembrane</keyword>
<dbReference type="EMBL" id="LT994652">
    <property type="protein sequence ID" value="SPN79926.1"/>
    <property type="molecule type" value="Genomic_DNA"/>
</dbReference>
<protein>
    <submittedName>
        <fullName evidence="1">Transmembrane domain-containing protein</fullName>
    </submittedName>
</protein>
<feature type="non-terminal residue" evidence="1">
    <location>
        <position position="1"/>
    </location>
</feature>
<proteinExistence type="predicted"/>
<sequence length="52" mass="5783">VKRESKATFGAYLALCLVWLSVPNVALLSPYPLSSLVKRESKGNLDDLGYLW</sequence>
<dbReference type="Proteomes" id="UP000270547">
    <property type="component" value="Segment"/>
</dbReference>